<dbReference type="PANTHER" id="PTHR37938:SF1">
    <property type="entry name" value="BLL0215 PROTEIN"/>
    <property type="match status" value="1"/>
</dbReference>
<proteinExistence type="predicted"/>
<dbReference type="AlphaFoldDB" id="A0A955I0W6"/>
<keyword evidence="1" id="KW-1133">Transmembrane helix</keyword>
<gene>
    <name evidence="3" type="ORF">KC685_03665</name>
</gene>
<dbReference type="InterPro" id="IPR005182">
    <property type="entry name" value="YdbS-like_PH"/>
</dbReference>
<feature type="domain" description="YdbS-like PH" evidence="2">
    <location>
        <begin position="140"/>
        <end position="199"/>
    </location>
</feature>
<dbReference type="EMBL" id="JAGQLN010000013">
    <property type="protein sequence ID" value="MCA9376990.1"/>
    <property type="molecule type" value="Genomic_DNA"/>
</dbReference>
<keyword evidence="1" id="KW-0812">Transmembrane</keyword>
<dbReference type="Pfam" id="PF03703">
    <property type="entry name" value="bPH_2"/>
    <property type="match status" value="1"/>
</dbReference>
<dbReference type="PANTHER" id="PTHR37938">
    <property type="entry name" value="BLL0215 PROTEIN"/>
    <property type="match status" value="1"/>
</dbReference>
<evidence type="ECO:0000256" key="1">
    <source>
        <dbReference type="SAM" id="Phobius"/>
    </source>
</evidence>
<sequence length="211" mass="23460">MAKKTVIPERFLKPGLSFIGKIQNDTDKSGFSSFCSFPQKVDFQGKDSGECVVLIVRRDPASLILNILGVIFLLLFPLFFFSVLGAIGVEGTSLASLGAGGSIFFILLAITIAFDTFVKWFFSVSIITDQRIVDVDFSNVLFHRFSEAQLEQIEDVTHTVAGIWGSIFDYGTVYIQTAGSKPEFEFINIPRPRDVQDTLLDLLEMKQKGQI</sequence>
<evidence type="ECO:0000313" key="4">
    <source>
        <dbReference type="Proteomes" id="UP000741282"/>
    </source>
</evidence>
<keyword evidence="1" id="KW-0472">Membrane</keyword>
<protein>
    <submittedName>
        <fullName evidence="3">PH domain-containing protein</fullName>
    </submittedName>
</protein>
<comment type="caution">
    <text evidence="3">The sequence shown here is derived from an EMBL/GenBank/DDBJ whole genome shotgun (WGS) entry which is preliminary data.</text>
</comment>
<evidence type="ECO:0000313" key="3">
    <source>
        <dbReference type="EMBL" id="MCA9376990.1"/>
    </source>
</evidence>
<reference evidence="3" key="2">
    <citation type="journal article" date="2021" name="Microbiome">
        <title>Successional dynamics and alternative stable states in a saline activated sludge microbial community over 9 years.</title>
        <authorList>
            <person name="Wang Y."/>
            <person name="Ye J."/>
            <person name="Ju F."/>
            <person name="Liu L."/>
            <person name="Boyd J.A."/>
            <person name="Deng Y."/>
            <person name="Parks D.H."/>
            <person name="Jiang X."/>
            <person name="Yin X."/>
            <person name="Woodcroft B.J."/>
            <person name="Tyson G.W."/>
            <person name="Hugenholtz P."/>
            <person name="Polz M.F."/>
            <person name="Zhang T."/>
        </authorList>
    </citation>
    <scope>NUCLEOTIDE SEQUENCE</scope>
    <source>
        <strain evidence="3">HKST-UBA17</strain>
    </source>
</reference>
<accession>A0A955I0W6</accession>
<feature type="transmembrane region" description="Helical" evidence="1">
    <location>
        <begin position="63"/>
        <end position="87"/>
    </location>
</feature>
<evidence type="ECO:0000259" key="2">
    <source>
        <dbReference type="Pfam" id="PF03703"/>
    </source>
</evidence>
<feature type="transmembrane region" description="Helical" evidence="1">
    <location>
        <begin position="99"/>
        <end position="122"/>
    </location>
</feature>
<organism evidence="3 4">
    <name type="scientific">Candidatus Dojkabacteria bacterium</name>
    <dbReference type="NCBI Taxonomy" id="2099670"/>
    <lineage>
        <taxon>Bacteria</taxon>
        <taxon>Candidatus Dojkabacteria</taxon>
    </lineage>
</organism>
<reference evidence="3" key="1">
    <citation type="submission" date="2020-04" db="EMBL/GenBank/DDBJ databases">
        <authorList>
            <person name="Zhang T."/>
        </authorList>
    </citation>
    <scope>NUCLEOTIDE SEQUENCE</scope>
    <source>
        <strain evidence="3">HKST-UBA17</strain>
    </source>
</reference>
<name>A0A955I0W6_9BACT</name>
<dbReference type="Proteomes" id="UP000741282">
    <property type="component" value="Unassembled WGS sequence"/>
</dbReference>